<reference evidence="3 4" key="1">
    <citation type="submission" date="2020-11" db="EMBL/GenBank/DDBJ databases">
        <authorList>
            <person name="Kim M.K."/>
        </authorList>
    </citation>
    <scope>NUCLEOTIDE SEQUENCE [LARGE SCALE GENOMIC DNA]</scope>
    <source>
        <strain evidence="3 4">BT683</strain>
    </source>
</reference>
<accession>A0ABS0IN23</accession>
<evidence type="ECO:0000256" key="1">
    <source>
        <dbReference type="ARBA" id="ARBA00007789"/>
    </source>
</evidence>
<sequence>MPTPLNESNRPEKHPVAYSILDLAIVSQGRTIQQTLHDSLALAQEAEAQGYTRYWLAEHHNSDNIGSSATSLLIGYVAENTATIRVGSGGIMLPNHSPLIVAEQFGTLAHLYPGRIDLGLGRAAGTDSQTAQAIRSDFMQAAHSFPREVGKIQEYFSPENKHAVVRAPVAEGTDVPLYILGSSTDSAHLAAKLGLPYAFASHFASTHLLNALRIYREEFQPSAVLQQPYTIVGLNAYVANTDEEAQQQFTSLIRMFVALLTGGAKEALQPPTDMTDELEGMWHHPAVQQMLKYSFVGSKQTVKQQLQAFLAETQADELITASTMYALEDRLKSARLFGEIMRELNEPKAAGHLSQLLR</sequence>
<dbReference type="InterPro" id="IPR011251">
    <property type="entry name" value="Luciferase-like_dom"/>
</dbReference>
<dbReference type="PANTHER" id="PTHR30137:SF6">
    <property type="entry name" value="LUCIFERASE-LIKE MONOOXYGENASE"/>
    <property type="match status" value="1"/>
</dbReference>
<feature type="domain" description="Luciferase-like" evidence="2">
    <location>
        <begin position="30"/>
        <end position="316"/>
    </location>
</feature>
<dbReference type="InterPro" id="IPR050766">
    <property type="entry name" value="Bact_Lucif_Oxidored"/>
</dbReference>
<dbReference type="InterPro" id="IPR019949">
    <property type="entry name" value="CmoO-like"/>
</dbReference>
<dbReference type="InterPro" id="IPR036661">
    <property type="entry name" value="Luciferase-like_sf"/>
</dbReference>
<dbReference type="Proteomes" id="UP000597617">
    <property type="component" value="Unassembled WGS sequence"/>
</dbReference>
<protein>
    <submittedName>
        <fullName evidence="3">LLM class flavin-dependent oxidoreductase</fullName>
    </submittedName>
</protein>
<evidence type="ECO:0000313" key="4">
    <source>
        <dbReference type="Proteomes" id="UP000597617"/>
    </source>
</evidence>
<organism evidence="3 4">
    <name type="scientific">Hymenobacter jeongseonensis</name>
    <dbReference type="NCBI Taxonomy" id="2791027"/>
    <lineage>
        <taxon>Bacteria</taxon>
        <taxon>Pseudomonadati</taxon>
        <taxon>Bacteroidota</taxon>
        <taxon>Cytophagia</taxon>
        <taxon>Cytophagales</taxon>
        <taxon>Hymenobacteraceae</taxon>
        <taxon>Hymenobacter</taxon>
    </lineage>
</organism>
<dbReference type="Gene3D" id="3.20.20.30">
    <property type="entry name" value="Luciferase-like domain"/>
    <property type="match status" value="1"/>
</dbReference>
<dbReference type="EMBL" id="JADQDQ010000017">
    <property type="protein sequence ID" value="MBF9239751.1"/>
    <property type="molecule type" value="Genomic_DNA"/>
</dbReference>
<dbReference type="RefSeq" id="WP_196284099.1">
    <property type="nucleotide sequence ID" value="NZ_JADQDQ010000017.1"/>
</dbReference>
<comment type="similarity">
    <text evidence="1">To bacterial alkanal monooxygenase alpha and beta chains.</text>
</comment>
<dbReference type="PANTHER" id="PTHR30137">
    <property type="entry name" value="LUCIFERASE-LIKE MONOOXYGENASE"/>
    <property type="match status" value="1"/>
</dbReference>
<evidence type="ECO:0000259" key="2">
    <source>
        <dbReference type="Pfam" id="PF00296"/>
    </source>
</evidence>
<dbReference type="SUPFAM" id="SSF51679">
    <property type="entry name" value="Bacterial luciferase-like"/>
    <property type="match status" value="1"/>
</dbReference>
<proteinExistence type="predicted"/>
<evidence type="ECO:0000313" key="3">
    <source>
        <dbReference type="EMBL" id="MBF9239751.1"/>
    </source>
</evidence>
<keyword evidence="4" id="KW-1185">Reference proteome</keyword>
<gene>
    <name evidence="3" type="ORF">I2I05_20325</name>
</gene>
<dbReference type="Pfam" id="PF00296">
    <property type="entry name" value="Bac_luciferase"/>
    <property type="match status" value="1"/>
</dbReference>
<name>A0ABS0IN23_9BACT</name>
<dbReference type="NCBIfam" id="TIGR03558">
    <property type="entry name" value="oxido_grp_1"/>
    <property type="match status" value="1"/>
</dbReference>
<comment type="caution">
    <text evidence="3">The sequence shown here is derived from an EMBL/GenBank/DDBJ whole genome shotgun (WGS) entry which is preliminary data.</text>
</comment>